<accession>A0A1G1Y2W4</accession>
<dbReference type="Proteomes" id="UP000178240">
    <property type="component" value="Unassembled WGS sequence"/>
</dbReference>
<protein>
    <submittedName>
        <fullName evidence="1">Uncharacterized protein</fullName>
    </submittedName>
</protein>
<evidence type="ECO:0000313" key="2">
    <source>
        <dbReference type="Proteomes" id="UP000178240"/>
    </source>
</evidence>
<gene>
    <name evidence="1" type="ORF">A2744_01985</name>
</gene>
<organism evidence="1 2">
    <name type="scientific">Candidatus Buchananbacteria bacterium RIFCSPHIGHO2_01_FULL_44_11</name>
    <dbReference type="NCBI Taxonomy" id="1797535"/>
    <lineage>
        <taxon>Bacteria</taxon>
        <taxon>Candidatus Buchananiibacteriota</taxon>
    </lineage>
</organism>
<name>A0A1G1Y2W4_9BACT</name>
<reference evidence="1 2" key="1">
    <citation type="journal article" date="2016" name="Nat. Commun.">
        <title>Thousands of microbial genomes shed light on interconnected biogeochemical processes in an aquifer system.</title>
        <authorList>
            <person name="Anantharaman K."/>
            <person name="Brown C.T."/>
            <person name="Hug L.A."/>
            <person name="Sharon I."/>
            <person name="Castelle C.J."/>
            <person name="Probst A.J."/>
            <person name="Thomas B.C."/>
            <person name="Singh A."/>
            <person name="Wilkins M.J."/>
            <person name="Karaoz U."/>
            <person name="Brodie E.L."/>
            <person name="Williams K.H."/>
            <person name="Hubbard S.S."/>
            <person name="Banfield J.F."/>
        </authorList>
    </citation>
    <scope>NUCLEOTIDE SEQUENCE [LARGE SCALE GENOMIC DNA]</scope>
</reference>
<dbReference type="AlphaFoldDB" id="A0A1G1Y2W4"/>
<proteinExistence type="predicted"/>
<dbReference type="EMBL" id="MHIE01000007">
    <property type="protein sequence ID" value="OGY46110.1"/>
    <property type="molecule type" value="Genomic_DNA"/>
</dbReference>
<sequence>MKPNCRKFPATAGKLQDPIDQQGWRDCLRRIAPGLANKAGCQILQRTEKLGVATGRPWFSGACLSPGIGLNQKDWDVGFGPFGLTTLNELIMVDIAMKIKKCQFLLTYSLINLQTYQLKNDCFFPFVYR</sequence>
<comment type="caution">
    <text evidence="1">The sequence shown here is derived from an EMBL/GenBank/DDBJ whole genome shotgun (WGS) entry which is preliminary data.</text>
</comment>
<evidence type="ECO:0000313" key="1">
    <source>
        <dbReference type="EMBL" id="OGY46110.1"/>
    </source>
</evidence>